<keyword evidence="3 5" id="KW-0413">Isomerase</keyword>
<feature type="active site" description="Proton acceptor" evidence="6">
    <location>
        <position position="297"/>
    </location>
</feature>
<name>A0A368Z7G6_9RHOB</name>
<dbReference type="RefSeq" id="WP_114348070.1">
    <property type="nucleotide sequence ID" value="NZ_QPJL01000002.1"/>
</dbReference>
<dbReference type="GO" id="GO:0004034">
    <property type="term" value="F:aldose 1-epimerase activity"/>
    <property type="evidence" value="ECO:0007669"/>
    <property type="project" value="UniProtKB-EC"/>
</dbReference>
<feature type="active site" description="Proton donor" evidence="6">
    <location>
        <position position="171"/>
    </location>
</feature>
<comment type="similarity">
    <text evidence="2 5">Belongs to the aldose epimerase family.</text>
</comment>
<evidence type="ECO:0000256" key="1">
    <source>
        <dbReference type="ARBA" id="ARBA00005028"/>
    </source>
</evidence>
<dbReference type="OrthoDB" id="9779408at2"/>
<gene>
    <name evidence="9" type="ORF">DFP89_102281</name>
</gene>
<evidence type="ECO:0000256" key="4">
    <source>
        <dbReference type="ARBA" id="ARBA00023277"/>
    </source>
</evidence>
<comment type="pathway">
    <text evidence="1 5">Carbohydrate metabolism; hexose metabolism.</text>
</comment>
<dbReference type="GO" id="GO:0006006">
    <property type="term" value="P:glucose metabolic process"/>
    <property type="evidence" value="ECO:0007669"/>
    <property type="project" value="TreeGrafter"/>
</dbReference>
<feature type="binding site" evidence="8">
    <location>
        <begin position="171"/>
        <end position="173"/>
    </location>
    <ligand>
        <name>beta-D-galactose</name>
        <dbReference type="ChEBI" id="CHEBI:27667"/>
    </ligand>
</feature>
<comment type="caution">
    <text evidence="9">The sequence shown here is derived from an EMBL/GenBank/DDBJ whole genome shotgun (WGS) entry which is preliminary data.</text>
</comment>
<dbReference type="Pfam" id="PF01263">
    <property type="entry name" value="Aldose_epim"/>
    <property type="match status" value="1"/>
</dbReference>
<feature type="binding site" evidence="8">
    <location>
        <begin position="73"/>
        <end position="74"/>
    </location>
    <ligand>
        <name>beta-D-galactose</name>
        <dbReference type="ChEBI" id="CHEBI:27667"/>
    </ligand>
</feature>
<accession>A0A368Z7G6</accession>
<evidence type="ECO:0000256" key="3">
    <source>
        <dbReference type="ARBA" id="ARBA00023235"/>
    </source>
</evidence>
<sequence>MSTLFGTLPDGRPVLRATISGHGLRVSVITLGASVQDIRLKGVDHPLVLGYPTLEPYLGEGCYVGAIVGRYANRIGRGRAMLGGQELDLDRNQDGRHMLHGGSDGSGTRNWMLAAKAPDMVALADHLPAGHMGFPGAMLVRATYRILPGPVLKLTILATSDDLTLCSFAQHSYFNLDGSPTIAGHSLHVPAQSWLPVDADLIPLGPPAPVEGTHLDFRRPILLSGRLDGPPIDHNLCLSDRRRIYPQKAATLRAEGLSMSIRSTEPGLQVYTANHFSPGATGIGGAPYARHAGIALESQIWPDAPNHPDYPSAVLQPGQLYRQITLLGFQNGASRR</sequence>
<dbReference type="SUPFAM" id="SSF74650">
    <property type="entry name" value="Galactose mutarotase-like"/>
    <property type="match status" value="1"/>
</dbReference>
<evidence type="ECO:0000313" key="9">
    <source>
        <dbReference type="EMBL" id="RCW88351.1"/>
    </source>
</evidence>
<protein>
    <recommendedName>
        <fullName evidence="5">Aldose 1-epimerase</fullName>
        <ecNumber evidence="5">5.1.3.3</ecNumber>
    </recommendedName>
</protein>
<evidence type="ECO:0000256" key="6">
    <source>
        <dbReference type="PIRSR" id="PIRSR005096-1"/>
    </source>
</evidence>
<proteinExistence type="inferred from homology"/>
<dbReference type="PANTHER" id="PTHR10091">
    <property type="entry name" value="ALDOSE-1-EPIMERASE"/>
    <property type="match status" value="1"/>
</dbReference>
<dbReference type="EC" id="5.1.3.3" evidence="5"/>
<organism evidence="9 10">
    <name type="scientific">Paracoccus lutimaris</name>
    <dbReference type="NCBI Taxonomy" id="1490030"/>
    <lineage>
        <taxon>Bacteria</taxon>
        <taxon>Pseudomonadati</taxon>
        <taxon>Pseudomonadota</taxon>
        <taxon>Alphaproteobacteria</taxon>
        <taxon>Rhodobacterales</taxon>
        <taxon>Paracoccaceae</taxon>
        <taxon>Paracoccus</taxon>
    </lineage>
</organism>
<dbReference type="UniPathway" id="UPA00242"/>
<dbReference type="InterPro" id="IPR014718">
    <property type="entry name" value="GH-type_carb-bd"/>
</dbReference>
<evidence type="ECO:0000256" key="8">
    <source>
        <dbReference type="PIRSR" id="PIRSR005096-3"/>
    </source>
</evidence>
<dbReference type="CDD" id="cd09019">
    <property type="entry name" value="galactose_mutarotase_like"/>
    <property type="match status" value="1"/>
</dbReference>
<keyword evidence="4 5" id="KW-0119">Carbohydrate metabolism</keyword>
<keyword evidence="10" id="KW-1185">Reference proteome</keyword>
<dbReference type="PANTHER" id="PTHR10091:SF49">
    <property type="entry name" value="ALDOSE 1-EPIMERASE"/>
    <property type="match status" value="1"/>
</dbReference>
<dbReference type="Proteomes" id="UP000253345">
    <property type="component" value="Unassembled WGS sequence"/>
</dbReference>
<dbReference type="InterPro" id="IPR008183">
    <property type="entry name" value="Aldose_1/G6P_1-epimerase"/>
</dbReference>
<evidence type="ECO:0000256" key="2">
    <source>
        <dbReference type="ARBA" id="ARBA00006206"/>
    </source>
</evidence>
<feature type="binding site" evidence="7">
    <location>
        <position position="233"/>
    </location>
    <ligand>
        <name>beta-D-galactose</name>
        <dbReference type="ChEBI" id="CHEBI:27667"/>
    </ligand>
</feature>
<dbReference type="PIRSF" id="PIRSF005096">
    <property type="entry name" value="GALM"/>
    <property type="match status" value="1"/>
</dbReference>
<evidence type="ECO:0000313" key="10">
    <source>
        <dbReference type="Proteomes" id="UP000253345"/>
    </source>
</evidence>
<dbReference type="GO" id="GO:0033499">
    <property type="term" value="P:galactose catabolic process via UDP-galactose, Leloir pathway"/>
    <property type="evidence" value="ECO:0007669"/>
    <property type="project" value="TreeGrafter"/>
</dbReference>
<dbReference type="InterPro" id="IPR011013">
    <property type="entry name" value="Gal_mutarotase_sf_dom"/>
</dbReference>
<reference evidence="9 10" key="1">
    <citation type="submission" date="2018-07" db="EMBL/GenBank/DDBJ databases">
        <title>Genomic Encyclopedia of Type Strains, Phase III (KMG-III): the genomes of soil and plant-associated and newly described type strains.</title>
        <authorList>
            <person name="Whitman W."/>
        </authorList>
    </citation>
    <scope>NUCLEOTIDE SEQUENCE [LARGE SCALE GENOMIC DNA]</scope>
    <source>
        <strain evidence="9 10">CECT 8525</strain>
    </source>
</reference>
<dbReference type="GO" id="GO:0030246">
    <property type="term" value="F:carbohydrate binding"/>
    <property type="evidence" value="ECO:0007669"/>
    <property type="project" value="InterPro"/>
</dbReference>
<comment type="catalytic activity">
    <reaction evidence="5">
        <text>alpha-D-glucose = beta-D-glucose</text>
        <dbReference type="Rhea" id="RHEA:10264"/>
        <dbReference type="ChEBI" id="CHEBI:15903"/>
        <dbReference type="ChEBI" id="CHEBI:17925"/>
        <dbReference type="EC" id="5.1.3.3"/>
    </reaction>
</comment>
<evidence type="ECO:0000256" key="7">
    <source>
        <dbReference type="PIRSR" id="PIRSR005096-2"/>
    </source>
</evidence>
<dbReference type="InterPro" id="IPR015443">
    <property type="entry name" value="Aldose_1-epimerase"/>
</dbReference>
<evidence type="ECO:0000256" key="5">
    <source>
        <dbReference type="PIRNR" id="PIRNR005096"/>
    </source>
</evidence>
<dbReference type="AlphaFoldDB" id="A0A368Z7G6"/>
<dbReference type="EMBL" id="QPJL01000002">
    <property type="protein sequence ID" value="RCW88351.1"/>
    <property type="molecule type" value="Genomic_DNA"/>
</dbReference>
<dbReference type="InterPro" id="IPR047215">
    <property type="entry name" value="Galactose_mutarotase-like"/>
</dbReference>
<dbReference type="Gene3D" id="2.70.98.10">
    <property type="match status" value="1"/>
</dbReference>